<feature type="region of interest" description="Disordered" evidence="1">
    <location>
        <begin position="1"/>
        <end position="34"/>
    </location>
</feature>
<evidence type="ECO:0000313" key="2">
    <source>
        <dbReference type="EMBL" id="PHN95777.1"/>
    </source>
</evidence>
<feature type="compositionally biased region" description="Basic and acidic residues" evidence="1">
    <location>
        <begin position="13"/>
        <end position="34"/>
    </location>
</feature>
<reference evidence="2 3" key="1">
    <citation type="journal article" date="2016" name="Nat. Commun.">
        <title>Microbial interactions lead to rapid micro-scale successions on model marine particles.</title>
        <authorList>
            <person name="Datta M.S."/>
            <person name="Sliwerska E."/>
            <person name="Gore J."/>
            <person name="Polz M.F."/>
            <person name="Cordero O.X."/>
        </authorList>
    </citation>
    <scope>NUCLEOTIDE SEQUENCE [LARGE SCALE GENOMIC DNA]</scope>
    <source>
        <strain evidence="2 3">4G03</strain>
    </source>
</reference>
<accession>A0A2G1BP24</accession>
<comment type="caution">
    <text evidence="2">The sequence shown here is derived from an EMBL/GenBank/DDBJ whole genome shotgun (WGS) entry which is preliminary data.</text>
</comment>
<dbReference type="Proteomes" id="UP000222163">
    <property type="component" value="Unassembled WGS sequence"/>
</dbReference>
<dbReference type="RefSeq" id="WP_237271050.1">
    <property type="nucleotide sequence ID" value="NZ_PDUU01001094.1"/>
</dbReference>
<sequence length="66" mass="7607">ADTAIIQNSQEGAQREHERQKDTQDEKTQKPPREKQLVCITFKMQDQVTTSFAHSMKQTMIELAVC</sequence>
<feature type="compositionally biased region" description="Polar residues" evidence="1">
    <location>
        <begin position="1"/>
        <end position="12"/>
    </location>
</feature>
<evidence type="ECO:0000256" key="1">
    <source>
        <dbReference type="SAM" id="MobiDB-lite"/>
    </source>
</evidence>
<organism evidence="2 3">
    <name type="scientific">Tenacibaculum discolor</name>
    <dbReference type="NCBI Taxonomy" id="361581"/>
    <lineage>
        <taxon>Bacteria</taxon>
        <taxon>Pseudomonadati</taxon>
        <taxon>Bacteroidota</taxon>
        <taxon>Flavobacteriia</taxon>
        <taxon>Flavobacteriales</taxon>
        <taxon>Flavobacteriaceae</taxon>
        <taxon>Tenacibaculum</taxon>
    </lineage>
</organism>
<dbReference type="AlphaFoldDB" id="A0A2G1BP24"/>
<gene>
    <name evidence="2" type="ORF">CSC81_18730</name>
</gene>
<protein>
    <submittedName>
        <fullName evidence="2">Uncharacterized protein</fullName>
    </submittedName>
</protein>
<name>A0A2G1BP24_9FLAO</name>
<feature type="non-terminal residue" evidence="2">
    <location>
        <position position="1"/>
    </location>
</feature>
<proteinExistence type="predicted"/>
<evidence type="ECO:0000313" key="3">
    <source>
        <dbReference type="Proteomes" id="UP000222163"/>
    </source>
</evidence>
<dbReference type="EMBL" id="PDUU01001094">
    <property type="protein sequence ID" value="PHN95777.1"/>
    <property type="molecule type" value="Genomic_DNA"/>
</dbReference>